<dbReference type="VEuPathDB" id="FungiDB:DD237_003131"/>
<dbReference type="SMART" id="SM00220">
    <property type="entry name" value="S_TKc"/>
    <property type="match status" value="1"/>
</dbReference>
<dbReference type="PROSITE" id="PS00108">
    <property type="entry name" value="PROTEIN_KINASE_ST"/>
    <property type="match status" value="1"/>
</dbReference>
<dbReference type="GO" id="GO:0005524">
    <property type="term" value="F:ATP binding"/>
    <property type="evidence" value="ECO:0007669"/>
    <property type="project" value="UniProtKB-UniRule"/>
</dbReference>
<evidence type="ECO:0000256" key="2">
    <source>
        <dbReference type="ARBA" id="ARBA00022741"/>
    </source>
</evidence>
<dbReference type="FunFam" id="3.30.200.20:FF:000042">
    <property type="entry name" value="Aurora kinase A"/>
    <property type="match status" value="1"/>
</dbReference>
<dbReference type="Pfam" id="PF00069">
    <property type="entry name" value="Pkinase"/>
    <property type="match status" value="1"/>
</dbReference>
<name>A0A3M6VH04_9STRA</name>
<keyword evidence="3" id="KW-0418">Kinase</keyword>
<protein>
    <recommendedName>
        <fullName evidence="7">Protein kinase domain-containing protein</fullName>
    </recommendedName>
</protein>
<dbReference type="Proteomes" id="UP000282087">
    <property type="component" value="Unassembled WGS sequence"/>
</dbReference>
<keyword evidence="10" id="KW-1185">Reference proteome</keyword>
<dbReference type="FunFam" id="1.10.510.10:FF:001224">
    <property type="entry name" value="Serine/threonine-protein kinase ATG1t"/>
    <property type="match status" value="1"/>
</dbReference>
<dbReference type="GO" id="GO:0005829">
    <property type="term" value="C:cytosol"/>
    <property type="evidence" value="ECO:0007669"/>
    <property type="project" value="TreeGrafter"/>
</dbReference>
<dbReference type="AlphaFoldDB" id="A0A3M6VH04"/>
<dbReference type="GO" id="GO:0000045">
    <property type="term" value="P:autophagosome assembly"/>
    <property type="evidence" value="ECO:0007669"/>
    <property type="project" value="TreeGrafter"/>
</dbReference>
<feature type="region of interest" description="Disordered" evidence="6">
    <location>
        <begin position="861"/>
        <end position="897"/>
    </location>
</feature>
<dbReference type="EMBL" id="QKXF01000093">
    <property type="protein sequence ID" value="RQM17593.1"/>
    <property type="molecule type" value="Genomic_DNA"/>
</dbReference>
<keyword evidence="2 5" id="KW-0547">Nucleotide-binding</keyword>
<dbReference type="Gene3D" id="1.10.510.10">
    <property type="entry name" value="Transferase(Phosphotransferase) domain 1"/>
    <property type="match status" value="1"/>
</dbReference>
<dbReference type="Proteomes" id="UP000286097">
    <property type="component" value="Unassembled WGS sequence"/>
</dbReference>
<dbReference type="Pfam" id="PF21127">
    <property type="entry name" value="ATG1-like_MIT2"/>
    <property type="match status" value="1"/>
</dbReference>
<feature type="domain" description="Protein kinase" evidence="7">
    <location>
        <begin position="9"/>
        <end position="270"/>
    </location>
</feature>
<dbReference type="STRING" id="542832.A0A3M6VH04"/>
<dbReference type="PROSITE" id="PS50011">
    <property type="entry name" value="PROTEIN_KINASE_DOM"/>
    <property type="match status" value="1"/>
</dbReference>
<dbReference type="PROSITE" id="PS00107">
    <property type="entry name" value="PROTEIN_KINASE_ATP"/>
    <property type="match status" value="1"/>
</dbReference>
<dbReference type="InterPro" id="IPR048941">
    <property type="entry name" value="ATG1-like_MIT2"/>
</dbReference>
<sequence>MSRASIGDYVVTSKLGSGSFAVVYKGYHKTSKLPVAIKALSLHKLNRKLLDNLEMEIAILRQIDHPNVVKLYEIKKTDKHMYLMLEYCAGGDLQQFVRRQEQKQGHKVVSEDVARHFLHELAKGMQCLWERNLIHRDLKPQNLLLVEDSATSVLKIADFGFARHLATTSMAETLCGSPLYMAPEILKFQKYDAKADLWSVGTILFEILAGRPPYGGANHVQLLANIERQPLRFPPTLELSKPCRQLLVALLQQKPALRLGFDEFFADPFVDLQPLPEQVEAAEAVRHSSTVLTTASIREDEEEDEHKRSGRWDVSTVGGSCSFGAGDYDDVDGENVAASPGSCRGGISEKDRQSRVATASHEVNSSSRFASTAPSVTMRQSRSGNLEVMETAFASASSGHGALRRSSSSRLTRSRRASSSGGGLSAGTSPKLSPQMSPLILPSPSPRINPFKQLLESPPGAAALQQHQLSLSGLSRTTTPAIVQPTSTNAIITTKQKSVGGFSHTLENSEEYVLVDDSTEKNISGGLTSRPGVLRTVAREAVSVLPYVGDVAAGALPSACANNFLAEITFRERGQQLIDIAVLRTQAIAPIADQLWALSAASDTASGSGTGSTGEPVVEDWSPQQTTAEHTSSLMSGGKRASGDNFSSVFSMGSSLTSLDEISNALGDDEEGDDEDDDEKRNAEHRYVWAAEALVLYVKCLRLIQNVVLYLRQGPAFVPCGASTGSSGSFRASAGWSETSRKVSMAFLSEQLTHFLCRAEKCKTQMNHARLRAPSCPVASHEELLYAHALRIGRQGAIREVLGHTRAANDHYLQALLLLESLLVDTPGASIEVLAVDDQKNVNNLIHAFEQRLKSVRTLLEDEADSDTSESHHRRTQHPPQSQHWITSHRSATAPVL</sequence>
<dbReference type="GO" id="GO:0004674">
    <property type="term" value="F:protein serine/threonine kinase activity"/>
    <property type="evidence" value="ECO:0007669"/>
    <property type="project" value="InterPro"/>
</dbReference>
<evidence type="ECO:0000256" key="6">
    <source>
        <dbReference type="SAM" id="MobiDB-lite"/>
    </source>
</evidence>
<evidence type="ECO:0000313" key="9">
    <source>
        <dbReference type="EMBL" id="RQM17593.1"/>
    </source>
</evidence>
<dbReference type="EMBL" id="QLLG01000289">
    <property type="protein sequence ID" value="RMX64746.1"/>
    <property type="molecule type" value="Genomic_DNA"/>
</dbReference>
<feature type="region of interest" description="Disordered" evidence="6">
    <location>
        <begin position="394"/>
        <end position="454"/>
    </location>
</feature>
<dbReference type="InterPro" id="IPR011009">
    <property type="entry name" value="Kinase-like_dom_sf"/>
</dbReference>
<evidence type="ECO:0000313" key="11">
    <source>
        <dbReference type="Proteomes" id="UP000286097"/>
    </source>
</evidence>
<feature type="compositionally biased region" description="Polar residues" evidence="6">
    <location>
        <begin position="622"/>
        <end position="635"/>
    </location>
</feature>
<dbReference type="GO" id="GO:0016020">
    <property type="term" value="C:membrane"/>
    <property type="evidence" value="ECO:0007669"/>
    <property type="project" value="TreeGrafter"/>
</dbReference>
<dbReference type="InterPro" id="IPR000719">
    <property type="entry name" value="Prot_kinase_dom"/>
</dbReference>
<dbReference type="InterPro" id="IPR045269">
    <property type="entry name" value="Atg1-like"/>
</dbReference>
<dbReference type="InterPro" id="IPR008271">
    <property type="entry name" value="Ser/Thr_kinase_AS"/>
</dbReference>
<keyword evidence="4 5" id="KW-0067">ATP-binding</keyword>
<feature type="region of interest" description="Disordered" evidence="6">
    <location>
        <begin position="603"/>
        <end position="641"/>
    </location>
</feature>
<dbReference type="CDD" id="cd14009">
    <property type="entry name" value="STKc_ATG1_ULK_like"/>
    <property type="match status" value="1"/>
</dbReference>
<feature type="region of interest" description="Disordered" evidence="6">
    <location>
        <begin position="338"/>
        <end position="382"/>
    </location>
</feature>
<evidence type="ECO:0000259" key="7">
    <source>
        <dbReference type="PROSITE" id="PS50011"/>
    </source>
</evidence>
<evidence type="ECO:0000256" key="3">
    <source>
        <dbReference type="ARBA" id="ARBA00022777"/>
    </source>
</evidence>
<gene>
    <name evidence="9" type="ORF">DD237_003131</name>
    <name evidence="8" type="ORF">DD238_007545</name>
</gene>
<comment type="caution">
    <text evidence="8">The sequence shown here is derived from an EMBL/GenBank/DDBJ whole genome shotgun (WGS) entry which is preliminary data.</text>
</comment>
<dbReference type="GO" id="GO:0000407">
    <property type="term" value="C:phagophore assembly site"/>
    <property type="evidence" value="ECO:0007669"/>
    <property type="project" value="TreeGrafter"/>
</dbReference>
<feature type="compositionally biased region" description="Polar residues" evidence="6">
    <location>
        <begin position="355"/>
        <end position="382"/>
    </location>
</feature>
<dbReference type="PANTHER" id="PTHR24348">
    <property type="entry name" value="SERINE/THREONINE-PROTEIN KINASE UNC-51-RELATED"/>
    <property type="match status" value="1"/>
</dbReference>
<evidence type="ECO:0000313" key="8">
    <source>
        <dbReference type="EMBL" id="RMX64746.1"/>
    </source>
</evidence>
<feature type="compositionally biased region" description="Low complexity" evidence="6">
    <location>
        <begin position="394"/>
        <end position="411"/>
    </location>
</feature>
<dbReference type="SUPFAM" id="SSF56112">
    <property type="entry name" value="Protein kinase-like (PK-like)"/>
    <property type="match status" value="1"/>
</dbReference>
<dbReference type="PANTHER" id="PTHR24348:SF22">
    <property type="entry name" value="NON-SPECIFIC SERINE_THREONINE PROTEIN KINASE"/>
    <property type="match status" value="1"/>
</dbReference>
<dbReference type="GO" id="GO:0005776">
    <property type="term" value="C:autophagosome"/>
    <property type="evidence" value="ECO:0007669"/>
    <property type="project" value="TreeGrafter"/>
</dbReference>
<dbReference type="InterPro" id="IPR017441">
    <property type="entry name" value="Protein_kinase_ATP_BS"/>
</dbReference>
<reference evidence="10 11" key="1">
    <citation type="submission" date="2018-06" db="EMBL/GenBank/DDBJ databases">
        <title>Comparative genomics of downy mildews reveals potential adaptations to biotrophy.</title>
        <authorList>
            <person name="Fletcher K."/>
            <person name="Klosterman S.J."/>
            <person name="Derevnina L."/>
            <person name="Martin F."/>
            <person name="Koike S."/>
            <person name="Reyes Chin-Wo S."/>
            <person name="Mou B."/>
            <person name="Michelmore R."/>
        </authorList>
    </citation>
    <scope>NUCLEOTIDE SEQUENCE [LARGE SCALE GENOMIC DNA]</scope>
    <source>
        <strain evidence="9 11">R13</strain>
        <strain evidence="8 10">R14</strain>
    </source>
</reference>
<organism evidence="8 10">
    <name type="scientific">Peronospora effusa</name>
    <dbReference type="NCBI Taxonomy" id="542832"/>
    <lineage>
        <taxon>Eukaryota</taxon>
        <taxon>Sar</taxon>
        <taxon>Stramenopiles</taxon>
        <taxon>Oomycota</taxon>
        <taxon>Peronosporomycetes</taxon>
        <taxon>Peronosporales</taxon>
        <taxon>Peronosporaceae</taxon>
        <taxon>Peronospora</taxon>
    </lineage>
</organism>
<feature type="compositionally biased region" description="Polar residues" evidence="6">
    <location>
        <begin position="878"/>
        <end position="891"/>
    </location>
</feature>
<feature type="binding site" evidence="5">
    <location>
        <position position="38"/>
    </location>
    <ligand>
        <name>ATP</name>
        <dbReference type="ChEBI" id="CHEBI:30616"/>
    </ligand>
</feature>
<evidence type="ECO:0000313" key="10">
    <source>
        <dbReference type="Proteomes" id="UP000282087"/>
    </source>
</evidence>
<evidence type="ECO:0000256" key="1">
    <source>
        <dbReference type="ARBA" id="ARBA00022679"/>
    </source>
</evidence>
<dbReference type="GO" id="GO:0010506">
    <property type="term" value="P:regulation of autophagy"/>
    <property type="evidence" value="ECO:0007669"/>
    <property type="project" value="InterPro"/>
</dbReference>
<evidence type="ECO:0000256" key="4">
    <source>
        <dbReference type="ARBA" id="ARBA00022840"/>
    </source>
</evidence>
<feature type="compositionally biased region" description="Low complexity" evidence="6">
    <location>
        <begin position="426"/>
        <end position="440"/>
    </location>
</feature>
<dbReference type="OrthoDB" id="346907at2759"/>
<accession>A0A3M6VH04</accession>
<evidence type="ECO:0000256" key="5">
    <source>
        <dbReference type="PROSITE-ProRule" id="PRU10141"/>
    </source>
</evidence>
<keyword evidence="1" id="KW-0808">Transferase</keyword>
<proteinExistence type="predicted"/>